<dbReference type="SUPFAM" id="SSF54211">
    <property type="entry name" value="Ribosomal protein S5 domain 2-like"/>
    <property type="match status" value="1"/>
</dbReference>
<dbReference type="RefSeq" id="WP_263608378.1">
    <property type="nucleotide sequence ID" value="NZ_JAOVQM010000003.1"/>
</dbReference>
<dbReference type="InterPro" id="IPR036034">
    <property type="entry name" value="PDZ_sf"/>
</dbReference>
<dbReference type="SUPFAM" id="SSF50156">
    <property type="entry name" value="PDZ domain-like"/>
    <property type="match status" value="1"/>
</dbReference>
<dbReference type="InterPro" id="IPR014721">
    <property type="entry name" value="Ribsml_uS5_D2-typ_fold_subgr"/>
</dbReference>
<evidence type="ECO:0000313" key="3">
    <source>
        <dbReference type="Proteomes" id="UP001177160"/>
    </source>
</evidence>
<evidence type="ECO:0000313" key="2">
    <source>
        <dbReference type="EMBL" id="MCV2232196.1"/>
    </source>
</evidence>
<protein>
    <recommendedName>
        <fullName evidence="1">Lon proteolytic domain-containing protein</fullName>
    </recommendedName>
</protein>
<organism evidence="2 3">
    <name type="scientific">Paracholeplasma manati</name>
    <dbReference type="NCBI Taxonomy" id="591373"/>
    <lineage>
        <taxon>Bacteria</taxon>
        <taxon>Bacillati</taxon>
        <taxon>Mycoplasmatota</taxon>
        <taxon>Mollicutes</taxon>
        <taxon>Acholeplasmatales</taxon>
        <taxon>Acholeplasmataceae</taxon>
        <taxon>Paracholeplasma</taxon>
    </lineage>
</organism>
<dbReference type="Gene3D" id="3.30.230.10">
    <property type="match status" value="1"/>
</dbReference>
<evidence type="ECO:0000259" key="1">
    <source>
        <dbReference type="Pfam" id="PF05362"/>
    </source>
</evidence>
<accession>A0ABT2Y633</accession>
<dbReference type="Proteomes" id="UP001177160">
    <property type="component" value="Unassembled WGS sequence"/>
</dbReference>
<sequence>MKWMIKHKWISLVILLVYASLAILFTYRMDDYTLTLKGDLTPVKTTLLDSEDDHFYTIYVVSMDRPTLFQYWIGTLTDSIDVSRLPEAYRGMSAMTQYKMGQIAEEISYQYATIQAYTKANLVDPSIQIEYDLLGYMVSYVELEQTGIELGDLLVEVEGQNYANLPQNAFFGYFSNQNTVEVVVIREGNPIELTLNKLTSIDRYGIRLEPYYDIETTPNLETTYGNDFIGGPSGGMIQTLDIYMKLLNIDLKDLKIAGTGTIEMDGTIGEIGGIEQKIWTANDHDIDIFLCAAANYDAALAIYETLDHPGFTLIKVGDIDEAIQSIMDRLS</sequence>
<proteinExistence type="predicted"/>
<name>A0ABT2Y633_9MOLU</name>
<dbReference type="EMBL" id="JAOVQM010000003">
    <property type="protein sequence ID" value="MCV2232196.1"/>
    <property type="molecule type" value="Genomic_DNA"/>
</dbReference>
<reference evidence="2" key="1">
    <citation type="submission" date="2022-09" db="EMBL/GenBank/DDBJ databases">
        <title>Novel Mycoplasma species identified in domestic and wild animals.</title>
        <authorList>
            <person name="Volokhov D.V."/>
            <person name="Furtak V.A."/>
            <person name="Zagorodnyaya T.A."/>
        </authorList>
    </citation>
    <scope>NUCLEOTIDE SEQUENCE</scope>
    <source>
        <strain evidence="2">Oakley</strain>
    </source>
</reference>
<gene>
    <name evidence="2" type="ORF">N7548_05070</name>
</gene>
<keyword evidence="3" id="KW-1185">Reference proteome</keyword>
<dbReference type="InterPro" id="IPR008269">
    <property type="entry name" value="Lon_proteolytic"/>
</dbReference>
<dbReference type="InterPro" id="IPR020568">
    <property type="entry name" value="Ribosomal_Su5_D2-typ_SF"/>
</dbReference>
<dbReference type="Pfam" id="PF05362">
    <property type="entry name" value="Lon_C"/>
    <property type="match status" value="1"/>
</dbReference>
<comment type="caution">
    <text evidence="2">The sequence shown here is derived from an EMBL/GenBank/DDBJ whole genome shotgun (WGS) entry which is preliminary data.</text>
</comment>
<feature type="domain" description="Lon proteolytic" evidence="1">
    <location>
        <begin position="231"/>
        <end position="327"/>
    </location>
</feature>